<accession>A0ACC3T3L3</accession>
<dbReference type="Proteomes" id="UP001433508">
    <property type="component" value="Unassembled WGS sequence"/>
</dbReference>
<gene>
    <name evidence="1" type="ORF">V1525DRAFT_358797</name>
</gene>
<evidence type="ECO:0000313" key="1">
    <source>
        <dbReference type="EMBL" id="KAK9238290.1"/>
    </source>
</evidence>
<reference evidence="2" key="1">
    <citation type="journal article" date="2024" name="Front. Bioeng. Biotechnol.">
        <title>Genome-scale model development and genomic sequencing of the oleaginous clade Lipomyces.</title>
        <authorList>
            <person name="Czajka J.J."/>
            <person name="Han Y."/>
            <person name="Kim J."/>
            <person name="Mondo S.J."/>
            <person name="Hofstad B.A."/>
            <person name="Robles A."/>
            <person name="Haridas S."/>
            <person name="Riley R."/>
            <person name="LaButti K."/>
            <person name="Pangilinan J."/>
            <person name="Andreopoulos W."/>
            <person name="Lipzen A."/>
            <person name="Yan J."/>
            <person name="Wang M."/>
            <person name="Ng V."/>
            <person name="Grigoriev I.V."/>
            <person name="Spatafora J.W."/>
            <person name="Magnuson J.K."/>
            <person name="Baker S.E."/>
            <person name="Pomraning K.R."/>
        </authorList>
    </citation>
    <scope>NUCLEOTIDE SEQUENCE [LARGE SCALE GENOMIC DNA]</scope>
    <source>
        <strain evidence="2">CBS 7786</strain>
    </source>
</reference>
<name>A0ACC3T3L3_LIPKO</name>
<proteinExistence type="predicted"/>
<comment type="caution">
    <text evidence="1">The sequence shown here is derived from an EMBL/GenBank/DDBJ whole genome shotgun (WGS) entry which is preliminary data.</text>
</comment>
<sequence length="1567" mass="178007">MDAGVQAAGKDLRRPPFRFQLNCIDYYHGVPSLYDRNQSPLGANEEYEFYKVPIVRVFGNSDSGQKVCAHIHGIYPYLFIDYSGSLDKQHVDEYIQELYMSINNALRTSFQNSAKEARNTFVANIVLCKGVPFYGFHIGWKYFLKVYMLSPSIMGRLADLFRDSAVLGFPVQVYEAQLPYVLQFMADFNLFGCGWVNVSDLRFRSPVPEYDGAGVSAFEWTVDSIPSDMISSPDVIARTSYCALEIDVQAQHIMNRYDIKERNLHHDFIEKNKPIRADFKFMHSMAELWRDERRRRKLRRVPPRDVPSMTADELRVESCWRNEEEYREKLLRSIQGDKGAGKPMALDNYHIYTVEESEVPSAFEILDNMFLFGRSDLPGSGSSQIYDDSFWENVATEDLDKLENSAVIKERPVRFLSNDDSDEVPAAQKYLKRKAIGSSSSDAQSHSTLTTSSQTNGSAPIKAFGYVTKTAEEAQSQSRGSAEKLALRASSMVEFGKSVKNIQRAERLSFQEQLSNERLAKKIRTHESTTGANGSRRGKASTENSGDTTLSIMSSPEMLRHLSLPTTADSRNNLLGRDIKLAFGITKNLFLISSPPTSSDVLDSLEECGQHRIIYKDAYYSLDKDVPLRPREYAGKEFKLVGRSARFLPDFAAGMQHSENHARSDEDSQFRVWQYGIVPPSFAEVKQWTEQLQSGKELARLAKKKRILQSQIEGSSPKSSATSQSNGNAYARSSNTMSVFSLEVHVNTQDHLVPNPQKDPIAFVTWIFQPLQRQANEQFVTGIILASENDDDVVRFKKLFDNVALTVVSDELDLINHLVDTIRRLDPDILAGYEVQNSSWGYVIERVLHKFEYDLQDELSRVKTIKANNGNFDRWGYTQASTVKVNGRHVFNIWRLLRNSVNLLQYTMQNSAFQILKKRVPFYANQDLSKWFQSCDAGQISRAVQYYISRARLNLEFLKELEIIERTSEQARLLGVDFYSVISRGSQFKVESLMVRIAKAENFILIAPSRRMVGGQNALEALPLVMEPHSNFYTSPVVVLDFQSLYPSIMIAYNYCYSTCLGRVESWRGRNKLGVTTLDLPDGLLSLLKDYLTVSPNGLIFVKESVRRSLLAKMLTEILETRVMVKNEMKDTENDGLKKLLNNRQLALKYIANVTYGYTSASFSGRMPCAEIADAIVSSGREILERAIELINTSERWGAKVAYGDTDSLFIHLPGKSKDQAFDIGKEIAETVTNMSPRPIKLKMEKVYLPCVLLAKKRYVGFSYETKDQKEPIFDAKGTETVRRDGTPAEQKIEENVLKILFRTSDLSAVKGYVQDQFTKIMTGHVSIQDFCFAKEVRMGTYSERGLLPPGAMISARKMLEDPRAEPQYGERVPYVVIAGALGSRLVDRCVSPETLLMNNNMFLDSDYYITKNIIPPLDRIFNLIGVSVRSWYDEMPKVVRIPHQLQDSDSSSKRNLIHSYMKSSLCIVCQVNDASNDLICGYCKTDVAKSYYIVQSRGTDLQRKLCNLLDVCRSCARISRAEDVACVSQDCPVYFSRVRAISKVRYNRKISEVFDKKILSRDDYAW</sequence>
<protein>
    <submittedName>
        <fullName evidence="1">Uncharacterized protein</fullName>
    </submittedName>
</protein>
<dbReference type="EMBL" id="MU971358">
    <property type="protein sequence ID" value="KAK9238290.1"/>
    <property type="molecule type" value="Genomic_DNA"/>
</dbReference>
<keyword evidence="2" id="KW-1185">Reference proteome</keyword>
<organism evidence="1 2">
    <name type="scientific">Lipomyces kononenkoae</name>
    <name type="common">Yeast</name>
    <dbReference type="NCBI Taxonomy" id="34357"/>
    <lineage>
        <taxon>Eukaryota</taxon>
        <taxon>Fungi</taxon>
        <taxon>Dikarya</taxon>
        <taxon>Ascomycota</taxon>
        <taxon>Saccharomycotina</taxon>
        <taxon>Lipomycetes</taxon>
        <taxon>Lipomycetales</taxon>
        <taxon>Lipomycetaceae</taxon>
        <taxon>Lipomyces</taxon>
    </lineage>
</organism>
<evidence type="ECO:0000313" key="2">
    <source>
        <dbReference type="Proteomes" id="UP001433508"/>
    </source>
</evidence>